<evidence type="ECO:0000313" key="4">
    <source>
        <dbReference type="Proteomes" id="UP000824192"/>
    </source>
</evidence>
<dbReference type="AlphaFoldDB" id="A0A9D1RVR7"/>
<accession>A0A9D1RVR7</accession>
<dbReference type="EMBL" id="DXGA01000192">
    <property type="protein sequence ID" value="HIW94637.1"/>
    <property type="molecule type" value="Genomic_DNA"/>
</dbReference>
<dbReference type="Pfam" id="PF00239">
    <property type="entry name" value="Resolvase"/>
    <property type="match status" value="1"/>
</dbReference>
<evidence type="ECO:0000259" key="2">
    <source>
        <dbReference type="PROSITE" id="PS51737"/>
    </source>
</evidence>
<proteinExistence type="predicted"/>
<evidence type="ECO:0000259" key="1">
    <source>
        <dbReference type="PROSITE" id="PS51736"/>
    </source>
</evidence>
<dbReference type="GO" id="GO:0000150">
    <property type="term" value="F:DNA strand exchange activity"/>
    <property type="evidence" value="ECO:0007669"/>
    <property type="project" value="InterPro"/>
</dbReference>
<dbReference type="SUPFAM" id="SSF53041">
    <property type="entry name" value="Resolvase-like"/>
    <property type="match status" value="1"/>
</dbReference>
<reference evidence="3" key="2">
    <citation type="submission" date="2021-04" db="EMBL/GenBank/DDBJ databases">
        <authorList>
            <person name="Gilroy R."/>
        </authorList>
    </citation>
    <scope>NUCLEOTIDE SEQUENCE</scope>
    <source>
        <strain evidence="3">ChiGjej6B6-1540</strain>
    </source>
</reference>
<dbReference type="InterPro" id="IPR038109">
    <property type="entry name" value="DNA_bind_recomb_sf"/>
</dbReference>
<dbReference type="InterPro" id="IPR036162">
    <property type="entry name" value="Resolvase-like_N_sf"/>
</dbReference>
<dbReference type="Proteomes" id="UP000824192">
    <property type="component" value="Unassembled WGS sequence"/>
</dbReference>
<evidence type="ECO:0000313" key="3">
    <source>
        <dbReference type="EMBL" id="HIW94637.1"/>
    </source>
</evidence>
<dbReference type="SMART" id="SM00857">
    <property type="entry name" value="Resolvase"/>
    <property type="match status" value="1"/>
</dbReference>
<name>A0A9D1RVR7_9FIRM</name>
<gene>
    <name evidence="3" type="ORF">H9868_08900</name>
</gene>
<reference evidence="3" key="1">
    <citation type="journal article" date="2021" name="PeerJ">
        <title>Extensive microbial diversity within the chicken gut microbiome revealed by metagenomics and culture.</title>
        <authorList>
            <person name="Gilroy R."/>
            <person name="Ravi A."/>
            <person name="Getino M."/>
            <person name="Pursley I."/>
            <person name="Horton D.L."/>
            <person name="Alikhan N.F."/>
            <person name="Baker D."/>
            <person name="Gharbi K."/>
            <person name="Hall N."/>
            <person name="Watson M."/>
            <person name="Adriaenssens E.M."/>
            <person name="Foster-Nyarko E."/>
            <person name="Jarju S."/>
            <person name="Secka A."/>
            <person name="Antonio M."/>
            <person name="Oren A."/>
            <person name="Chaudhuri R.R."/>
            <person name="La Ragione R."/>
            <person name="Hildebrand F."/>
            <person name="Pallen M.J."/>
        </authorList>
    </citation>
    <scope>NUCLEOTIDE SEQUENCE</scope>
    <source>
        <strain evidence="3">ChiGjej6B6-1540</strain>
    </source>
</reference>
<dbReference type="GO" id="GO:0003677">
    <property type="term" value="F:DNA binding"/>
    <property type="evidence" value="ECO:0007669"/>
    <property type="project" value="InterPro"/>
</dbReference>
<dbReference type="Gene3D" id="3.90.1750.20">
    <property type="entry name" value="Putative Large Serine Recombinase, Chain B, Domain 2"/>
    <property type="match status" value="1"/>
</dbReference>
<feature type="domain" description="Recombinase" evidence="2">
    <location>
        <begin position="169"/>
        <end position="313"/>
    </location>
</feature>
<organism evidence="3 4">
    <name type="scientific">Candidatus Flavonifractor merdipullorum</name>
    <dbReference type="NCBI Taxonomy" id="2838590"/>
    <lineage>
        <taxon>Bacteria</taxon>
        <taxon>Bacillati</taxon>
        <taxon>Bacillota</taxon>
        <taxon>Clostridia</taxon>
        <taxon>Eubacteriales</taxon>
        <taxon>Oscillospiraceae</taxon>
        <taxon>Flavonifractor</taxon>
    </lineage>
</organism>
<dbReference type="PANTHER" id="PTHR30461:SF23">
    <property type="entry name" value="DNA RECOMBINASE-RELATED"/>
    <property type="match status" value="1"/>
</dbReference>
<comment type="caution">
    <text evidence="3">The sequence shown here is derived from an EMBL/GenBank/DDBJ whole genome shotgun (WGS) entry which is preliminary data.</text>
</comment>
<dbReference type="Pfam" id="PF07508">
    <property type="entry name" value="Recombinase"/>
    <property type="match status" value="1"/>
</dbReference>
<dbReference type="InterPro" id="IPR011109">
    <property type="entry name" value="DNA_bind_recombinase_dom"/>
</dbReference>
<dbReference type="PANTHER" id="PTHR30461">
    <property type="entry name" value="DNA-INVERTASE FROM LAMBDOID PROPHAGE"/>
    <property type="match status" value="1"/>
</dbReference>
<feature type="domain" description="Resolvase/invertase-type recombinase catalytic" evidence="1">
    <location>
        <begin position="8"/>
        <end position="161"/>
    </location>
</feature>
<dbReference type="InterPro" id="IPR006119">
    <property type="entry name" value="Resolv_N"/>
</dbReference>
<sequence length="501" mass="56865">MDPCNVWRCACYLRLSREDGTPGESESIAGQRALLANYLSNHPELQTVGEFVDDGWSGVRFDRPGLTALLEAVKRGSVNCILVKDFSRFGRNYIETGRYLERIFPALGVRFLSVTDGYDSLTARQSGDGLLLAFRSLINDAYSRDLSVKARAQRAIRRQQGLYQGPCPLYGYIRSPQCKQRLAPDPGAAPTVQRIFFWKLCGASENAIAQWLESLGVPSPLEYHRLMGHRMDTSFQRHAQARWSPQTVGRILHEETYAGVLTQGREQTPNYKVRRRVRLPSQLWSRTQQAHPPLVSPSLFARVGELLRRDTRVAPGRAGVYLLSSLLYCPCDRWMARRSTGDYRYWVCPQCGARMREPLLLDGLSRVLAVLFRTFGVQKTPMWSSEQDQNWFALQRAVNKTRLAQWDALAASIRADAMEGRLTPEQAAELHTEYQHLHRKTLDALSRLAAPPVPPWMLPHTGPEPLSLPNVGLLSRNALVLLLDRVELVNGRLKLYFRCHR</sequence>
<dbReference type="InterPro" id="IPR050639">
    <property type="entry name" value="SSR_resolvase"/>
</dbReference>
<dbReference type="Gene3D" id="3.40.50.1390">
    <property type="entry name" value="Resolvase, N-terminal catalytic domain"/>
    <property type="match status" value="1"/>
</dbReference>
<dbReference type="PROSITE" id="PS51736">
    <property type="entry name" value="RECOMBINASES_3"/>
    <property type="match status" value="1"/>
</dbReference>
<dbReference type="PROSITE" id="PS51737">
    <property type="entry name" value="RECOMBINASE_DNA_BIND"/>
    <property type="match status" value="1"/>
</dbReference>
<protein>
    <submittedName>
        <fullName evidence="3">Recombinase family protein</fullName>
    </submittedName>
</protein>